<keyword evidence="4" id="KW-0479">Metal-binding</keyword>
<organism evidence="8 9">
    <name type="scientific">Lampropedia aestuarii</name>
    <dbReference type="NCBI Taxonomy" id="2562762"/>
    <lineage>
        <taxon>Bacteria</taxon>
        <taxon>Pseudomonadati</taxon>
        <taxon>Pseudomonadota</taxon>
        <taxon>Betaproteobacteria</taxon>
        <taxon>Burkholderiales</taxon>
        <taxon>Comamonadaceae</taxon>
        <taxon>Lampropedia</taxon>
    </lineage>
</organism>
<dbReference type="Proteomes" id="UP000306236">
    <property type="component" value="Unassembled WGS sequence"/>
</dbReference>
<sequence length="1261" mass="136533">MTLTAGWKPIRFRHAEGSGQDNWGFAQKVQRPKSQIVGHSVKVQACPSTAELREENCKGYPNSGKTPIFKPTGLLHDFGENEKMYFGLLTGSYQKNIAGGVLRRNMSSFTSEVNLQTGQFNTNTNGIVDNINRQRIIGFGGSQYNSCGWYTAGPLSKMSDPSNCAMWGNPIAEMMFETLRYFGGATTPTSTYDYGSGSSKDSDLNLSKPKWTSPYVDAKQNGGGFPHCARPVMTVMSDINPSYDFKLPGSRFQSISANASNLDSFNVANETKAIGSAEGIHGQNFFIGQSDETNADAAPSVKRINDLSWVRGLSPQEPSKEGTYYSAGVSRFGANNRIAGNAQGMNKVMTYSVAMASPLPEIRFPVGNGLYVTIAPFAKSVTGMGINPLVFSPTNQIVDYYVDKIANTGTADTDSSVNEGRPYAEFRINYEDVEQGADHDMDAISRYVVALQADGKVRIDIYSEYAAGSIGQHMGYVISGTTKDGMYIEVRDKDTNSVYYEHNTPQGRDPGYCKNRRNDSECINLPLSGSRIFTPSAKSDSGSFLKDPLWYAAKYGMPDRDPASVKGDPDNYFLVTNATTLKTQMTKAFNDILQNTSSVTSVEVSLPDGPLSGNSDVYRSTFEAEGWSGDLLKEALTVTDGVLSRSRIWSAAEQLAGRNDRTIYFAGQSALGHKELKPFTWAVLNAGGTTNPYEAWVDMLNRDASGVLDNKGETRVSFLRGEESTLRERKKLTSGAPNLLGDIVNSSALRVHGPVYRSAPANALEGIQSNSDSDYAKYAASQAALPEMVYIGGNDGMLHAFNGSTGEEVFAFIPTAVRTYLNVLTTSDYGQENGTPHRYFVDGTPVATDVYFDGAWHKVLVGSMGAGGRQIFALDITVPTSPQLLWEFGADQDSDMGYSIAKPTIARLNDPVDGKGSWVALVPNGYQSGSSSAGTASLFVLDIATGAKIKKFAADGITGVSNSQQPDGYLPLGNGLSNIAAVDNNRDGKVDLVYGGDLLGNVWRFDLRGDSSSGWQAQKFFVAQNAAGKRLPITAAPYVVDHPLGTGNMVVFGTGRYLTPSDQDRGQQTVYGVWDRYAEGTDVTTTTLPTVSKTRGDLQSQTFNEFANHEGVFSLTSNTVDWFADLQTSGDDDEVQKWGWYINLPREEEQLVYEMTLYGQSLILTTIRNSDDPCLAGLSGALYAIAPATGASPNYSVFDVNGDGKIDEDDLIEGGFVAGVDATAGRNNISGEHIYDPSGSRRLVNSGIEYGRQSWREQPAN</sequence>
<protein>
    <submittedName>
        <fullName evidence="8">Fimbrial assembly protein</fullName>
    </submittedName>
</protein>
<evidence type="ECO:0000256" key="4">
    <source>
        <dbReference type="ARBA" id="ARBA00022723"/>
    </source>
</evidence>
<comment type="caution">
    <text evidence="8">The sequence shown here is derived from an EMBL/GenBank/DDBJ whole genome shotgun (WGS) entry which is preliminary data.</text>
</comment>
<evidence type="ECO:0000259" key="7">
    <source>
        <dbReference type="PROSITE" id="PS50222"/>
    </source>
</evidence>
<reference evidence="8 9" key="1">
    <citation type="submission" date="2019-04" db="EMBL/GenBank/DDBJ databases">
        <title>Lampropedia sp YIM MLB12 draf genome.</title>
        <authorList>
            <person name="Wang Y.-X."/>
        </authorList>
    </citation>
    <scope>NUCLEOTIDE SEQUENCE [LARGE SCALE GENOMIC DNA]</scope>
    <source>
        <strain evidence="8 9">YIM MLB12</strain>
    </source>
</reference>
<comment type="similarity">
    <text evidence="2">Belongs to the PilY1 family.</text>
</comment>
<dbReference type="SUPFAM" id="SSF50998">
    <property type="entry name" value="Quinoprotein alcohol dehydrogenase-like"/>
    <property type="match status" value="1"/>
</dbReference>
<dbReference type="Pfam" id="PF05567">
    <property type="entry name" value="T4P_PilY1"/>
    <property type="match status" value="1"/>
</dbReference>
<evidence type="ECO:0000256" key="1">
    <source>
        <dbReference type="ARBA" id="ARBA00004561"/>
    </source>
</evidence>
<dbReference type="GO" id="GO:0009289">
    <property type="term" value="C:pilus"/>
    <property type="evidence" value="ECO:0007669"/>
    <property type="project" value="UniProtKB-SubCell"/>
</dbReference>
<keyword evidence="9" id="KW-1185">Reference proteome</keyword>
<dbReference type="InterPro" id="IPR002048">
    <property type="entry name" value="EF_hand_dom"/>
</dbReference>
<keyword evidence="5" id="KW-0106">Calcium</keyword>
<evidence type="ECO:0000256" key="3">
    <source>
        <dbReference type="ARBA" id="ARBA00022558"/>
    </source>
</evidence>
<dbReference type="PROSITE" id="PS00018">
    <property type="entry name" value="EF_HAND_1"/>
    <property type="match status" value="1"/>
</dbReference>
<evidence type="ECO:0000313" key="9">
    <source>
        <dbReference type="Proteomes" id="UP000306236"/>
    </source>
</evidence>
<evidence type="ECO:0000256" key="6">
    <source>
        <dbReference type="ARBA" id="ARBA00023263"/>
    </source>
</evidence>
<dbReference type="InterPro" id="IPR011047">
    <property type="entry name" value="Quinoprotein_ADH-like_sf"/>
</dbReference>
<dbReference type="EMBL" id="SSWX01000012">
    <property type="protein sequence ID" value="THJ33061.1"/>
    <property type="molecule type" value="Genomic_DNA"/>
</dbReference>
<evidence type="ECO:0000256" key="5">
    <source>
        <dbReference type="ARBA" id="ARBA00022837"/>
    </source>
</evidence>
<dbReference type="InterPro" id="IPR008707">
    <property type="entry name" value="B-propeller_PilY1"/>
</dbReference>
<keyword evidence="6" id="KW-0281">Fimbrium</keyword>
<dbReference type="OrthoDB" id="7156875at2"/>
<dbReference type="GO" id="GO:0005509">
    <property type="term" value="F:calcium ion binding"/>
    <property type="evidence" value="ECO:0007669"/>
    <property type="project" value="InterPro"/>
</dbReference>
<proteinExistence type="inferred from homology"/>
<evidence type="ECO:0000313" key="8">
    <source>
        <dbReference type="EMBL" id="THJ33061.1"/>
    </source>
</evidence>
<dbReference type="InterPro" id="IPR018247">
    <property type="entry name" value="EF_Hand_1_Ca_BS"/>
</dbReference>
<keyword evidence="3" id="KW-1029">Fimbrium biogenesis</keyword>
<evidence type="ECO:0000256" key="2">
    <source>
        <dbReference type="ARBA" id="ARBA00008387"/>
    </source>
</evidence>
<gene>
    <name evidence="8" type="ORF">E8K88_10615</name>
</gene>
<accession>A0A4S5BQ27</accession>
<dbReference type="PROSITE" id="PS50222">
    <property type="entry name" value="EF_HAND_2"/>
    <property type="match status" value="1"/>
</dbReference>
<name>A0A4S5BQ27_9BURK</name>
<dbReference type="AlphaFoldDB" id="A0A4S5BQ27"/>
<feature type="domain" description="EF-hand" evidence="7">
    <location>
        <begin position="1195"/>
        <end position="1221"/>
    </location>
</feature>
<comment type="subcellular location">
    <subcellularLocation>
        <location evidence="1">Fimbrium</location>
    </subcellularLocation>
</comment>